<dbReference type="CDD" id="cd00093">
    <property type="entry name" value="HTH_XRE"/>
    <property type="match status" value="1"/>
</dbReference>
<keyword evidence="3" id="KW-1185">Reference proteome</keyword>
<dbReference type="EMBL" id="PTPX01000001">
    <property type="protein sequence ID" value="RAL19946.1"/>
    <property type="molecule type" value="Genomic_DNA"/>
</dbReference>
<reference evidence="3" key="1">
    <citation type="submission" date="2018-02" db="EMBL/GenBank/DDBJ databases">
        <title>Glaesserella australis sp. nov., isolated from the lungs of pigs.</title>
        <authorList>
            <person name="Turni C."/>
            <person name="Christensen H."/>
        </authorList>
    </citation>
    <scope>NUCLEOTIDE SEQUENCE [LARGE SCALE GENOMIC DNA]</scope>
    <source>
        <strain evidence="3">HS4635</strain>
    </source>
</reference>
<gene>
    <name evidence="2" type="ORF">C5N92_00820</name>
</gene>
<proteinExistence type="predicted"/>
<dbReference type="InterPro" id="IPR001387">
    <property type="entry name" value="Cro/C1-type_HTH"/>
</dbReference>
<dbReference type="GO" id="GO:0003677">
    <property type="term" value="F:DNA binding"/>
    <property type="evidence" value="ECO:0007669"/>
    <property type="project" value="InterPro"/>
</dbReference>
<dbReference type="AlphaFoldDB" id="A0A328C059"/>
<feature type="domain" description="HTH cro/C1-type" evidence="1">
    <location>
        <begin position="11"/>
        <end position="65"/>
    </location>
</feature>
<dbReference type="OrthoDB" id="7923537at2"/>
<dbReference type="InterPro" id="IPR010982">
    <property type="entry name" value="Lambda_DNA-bd_dom_sf"/>
</dbReference>
<evidence type="ECO:0000259" key="1">
    <source>
        <dbReference type="PROSITE" id="PS50943"/>
    </source>
</evidence>
<dbReference type="SUPFAM" id="SSF47413">
    <property type="entry name" value="lambda repressor-like DNA-binding domains"/>
    <property type="match status" value="1"/>
</dbReference>
<protein>
    <submittedName>
        <fullName evidence="2">Transcriptional regulator</fullName>
    </submittedName>
</protein>
<dbReference type="Proteomes" id="UP000248689">
    <property type="component" value="Unassembled WGS sequence"/>
</dbReference>
<organism evidence="2 3">
    <name type="scientific">Glaesserella australis</name>
    <dbReference type="NCBI Taxonomy" id="2094024"/>
    <lineage>
        <taxon>Bacteria</taxon>
        <taxon>Pseudomonadati</taxon>
        <taxon>Pseudomonadota</taxon>
        <taxon>Gammaproteobacteria</taxon>
        <taxon>Pasteurellales</taxon>
        <taxon>Pasteurellaceae</taxon>
        <taxon>Glaesserella</taxon>
    </lineage>
</organism>
<name>A0A328C059_9PAST</name>
<evidence type="ECO:0000313" key="2">
    <source>
        <dbReference type="EMBL" id="RAL19946.1"/>
    </source>
</evidence>
<evidence type="ECO:0000313" key="3">
    <source>
        <dbReference type="Proteomes" id="UP000248689"/>
    </source>
</evidence>
<dbReference type="Gene3D" id="1.10.260.40">
    <property type="entry name" value="lambda repressor-like DNA-binding domains"/>
    <property type="match status" value="1"/>
</dbReference>
<dbReference type="SMART" id="SM00530">
    <property type="entry name" value="HTH_XRE"/>
    <property type="match status" value="1"/>
</dbReference>
<comment type="caution">
    <text evidence="2">The sequence shown here is derived from an EMBL/GenBank/DDBJ whole genome shotgun (WGS) entry which is preliminary data.</text>
</comment>
<dbReference type="RefSeq" id="WP_111748986.1">
    <property type="nucleotide sequence ID" value="NZ_PTPX01000001.1"/>
</dbReference>
<dbReference type="Pfam" id="PF01381">
    <property type="entry name" value="HTH_3"/>
    <property type="match status" value="1"/>
</dbReference>
<sequence length="234" mass="27560">MNINIEIGRLIRIARKKSGLTLVEFSKLVYKNPSTLSKYEKGEIVLDIPTLYHIAQVLNIDIEQLLIRPHRELKTSLTAKVPTFFMGLSQFYAYFYDGRNNSIVPCVVDLISQLEENRFKVVMYMNYKDFNNYQECENTYTGYIEHFDAVTNIILINKHMPMEKPSIQILASQLEADRKWGLWTGFSTRPMMPVSMKMLFSRIRLSEDTELLNQLRISKEDIKLYRLYNMFMVI</sequence>
<accession>A0A328C059</accession>
<dbReference type="PROSITE" id="PS50943">
    <property type="entry name" value="HTH_CROC1"/>
    <property type="match status" value="1"/>
</dbReference>